<evidence type="ECO:0000313" key="1">
    <source>
        <dbReference type="EMBL" id="GAA99465.1"/>
    </source>
</evidence>
<sequence length="184" mass="20141">MGIRLSAARHWQLSVTQPTGRVLALPFLFLADGTEWSQWSKLAGSAGYTSQVLSIPKAAQANAQTAASKVAHELARSSNAFPPLIFARRELGLIAEHYCESNGSAGLVLVEPARSDALTYEPTFPIVLIGSKQDKEGLRAHRLLVDADPDDGPELIVTADEQHVSLDRPETFDLLLDWLERRDL</sequence>
<name>G7E9Z6_MIXOS</name>
<protein>
    <recommendedName>
        <fullName evidence="3">Alpha/beta hydrolase</fullName>
    </recommendedName>
</protein>
<dbReference type="EMBL" id="BABT02000220">
    <property type="protein sequence ID" value="GAA99465.1"/>
    <property type="molecule type" value="Genomic_DNA"/>
</dbReference>
<keyword evidence="2" id="KW-1185">Reference proteome</keyword>
<accession>G7E9Z6</accession>
<dbReference type="InParanoid" id="G7E9Z6"/>
<reference evidence="1 2" key="1">
    <citation type="journal article" date="2011" name="J. Gen. Appl. Microbiol.">
        <title>Draft genome sequencing of the enigmatic basidiomycete Mixia osmundae.</title>
        <authorList>
            <person name="Nishida H."/>
            <person name="Nagatsuka Y."/>
            <person name="Sugiyama J."/>
        </authorList>
    </citation>
    <scope>NUCLEOTIDE SEQUENCE [LARGE SCALE GENOMIC DNA]</scope>
    <source>
        <strain evidence="2">CBS 9802 / IAM 14324 / JCM 22182 / KY 12970</strain>
    </source>
</reference>
<dbReference type="RefSeq" id="XP_014568695.1">
    <property type="nucleotide sequence ID" value="XM_014713209.1"/>
</dbReference>
<dbReference type="eggNOG" id="ENOG502SG7S">
    <property type="taxonomic scope" value="Eukaryota"/>
</dbReference>
<comment type="caution">
    <text evidence="1">The sequence shown here is derived from an EMBL/GenBank/DDBJ whole genome shotgun (WGS) entry which is preliminary data.</text>
</comment>
<dbReference type="OMA" id="EHYCESN"/>
<organism evidence="1 2">
    <name type="scientific">Mixia osmundae (strain CBS 9802 / IAM 14324 / JCM 22182 / KY 12970)</name>
    <dbReference type="NCBI Taxonomy" id="764103"/>
    <lineage>
        <taxon>Eukaryota</taxon>
        <taxon>Fungi</taxon>
        <taxon>Dikarya</taxon>
        <taxon>Basidiomycota</taxon>
        <taxon>Pucciniomycotina</taxon>
        <taxon>Mixiomycetes</taxon>
        <taxon>Mixiales</taxon>
        <taxon>Mixiaceae</taxon>
        <taxon>Mixia</taxon>
    </lineage>
</organism>
<reference evidence="1 2" key="2">
    <citation type="journal article" date="2012" name="Open Biol.">
        <title>Characteristics of nucleosomes and linker DNA regions on the genome of the basidiomycete Mixia osmundae revealed by mono- and dinucleosome mapping.</title>
        <authorList>
            <person name="Nishida H."/>
            <person name="Kondo S."/>
            <person name="Matsumoto T."/>
            <person name="Suzuki Y."/>
            <person name="Yoshikawa H."/>
            <person name="Taylor T.D."/>
            <person name="Sugiyama J."/>
        </authorList>
    </citation>
    <scope>NUCLEOTIDE SEQUENCE [LARGE SCALE GENOMIC DNA]</scope>
    <source>
        <strain evidence="2">CBS 9802 / IAM 14324 / JCM 22182 / KY 12970</strain>
    </source>
</reference>
<evidence type="ECO:0008006" key="3">
    <source>
        <dbReference type="Google" id="ProtNLM"/>
    </source>
</evidence>
<dbReference type="Proteomes" id="UP000009131">
    <property type="component" value="Unassembled WGS sequence"/>
</dbReference>
<evidence type="ECO:0000313" key="2">
    <source>
        <dbReference type="Proteomes" id="UP000009131"/>
    </source>
</evidence>
<dbReference type="HOGENOM" id="CLU_1468537_0_0_1"/>
<proteinExistence type="predicted"/>
<gene>
    <name evidence="1" type="primary">Mo06164</name>
    <name evidence="1" type="ORF">E5Q_06164</name>
</gene>
<dbReference type="AlphaFoldDB" id="G7E9Z6"/>